<name>A0A1V4QH09_UNCW3</name>
<reference evidence="6" key="1">
    <citation type="submission" date="2017-01" db="EMBL/GenBank/DDBJ databases">
        <title>Novel pathways for hydrocarbon cycling and metabolic interdependencies in hydrothermal sediment communities.</title>
        <authorList>
            <person name="Dombrowski N."/>
            <person name="Seitz K."/>
            <person name="Teske A."/>
            <person name="Baker B."/>
        </authorList>
    </citation>
    <scope>NUCLEOTIDE SEQUENCE [LARGE SCALE GENOMIC DNA]</scope>
</reference>
<dbReference type="EMBL" id="MUKB01000010">
    <property type="protein sequence ID" value="OPX18522.1"/>
    <property type="molecule type" value="Genomic_DNA"/>
</dbReference>
<dbReference type="PANTHER" id="PTHR44943">
    <property type="entry name" value="CELLULOSE SYNTHASE OPERON PROTEIN C"/>
    <property type="match status" value="1"/>
</dbReference>
<evidence type="ECO:0000256" key="2">
    <source>
        <dbReference type="ARBA" id="ARBA00022803"/>
    </source>
</evidence>
<dbReference type="SUPFAM" id="SSF48452">
    <property type="entry name" value="TPR-like"/>
    <property type="match status" value="3"/>
</dbReference>
<evidence type="ECO:0000256" key="1">
    <source>
        <dbReference type="ARBA" id="ARBA00022737"/>
    </source>
</evidence>
<feature type="repeat" description="TPR" evidence="3">
    <location>
        <begin position="362"/>
        <end position="395"/>
    </location>
</feature>
<dbReference type="InterPro" id="IPR051685">
    <property type="entry name" value="Ycf3/AcsC/BcsC/TPR_MFPF"/>
</dbReference>
<accession>A0A1V4QH09</accession>
<feature type="repeat" description="TPR" evidence="3">
    <location>
        <begin position="526"/>
        <end position="559"/>
    </location>
</feature>
<dbReference type="PROSITE" id="PS50005">
    <property type="entry name" value="TPR"/>
    <property type="match status" value="3"/>
</dbReference>
<feature type="compositionally biased region" description="Basic and acidic residues" evidence="4">
    <location>
        <begin position="256"/>
        <end position="266"/>
    </location>
</feature>
<sequence>MSELGDIKRKVAEYEAKGNLKKAVEELEKAVETFSREGSLFNKLGDLYIKLNRKDDALTIYEKGAKVFKEETYYPNAIALCKKILRLDDSRTEVYGLLGELHRELDQRGEAANYLLEYADRKMKENDLETALNTYNTIKELVPNNPKILKTISAIYEKVGKKENGEVLLKEAAKIETEQEKIKESVLEKKAELSEEKTAVEVEEEKPVTEEVEEAKEAPEVEEKPPSEIEKEEAKIEEEIGLEELVSPEVAELLKEEEPEAKVEEPKVEEEETQAPIETETPPVLTEVDKTAELGELYLNLGSEEEAIDCFRSAAQEAQRHKDYQRALELNRKIADLRPFDLKSRQHIVEIANAMKDDKLKIASLLDLAESLTRRDAKTEAQRLYEEVLKIDPENPIAKEMLTTIEKSREFVDLGAVLKSEIEGEKKTTGLQSIEELVSEFRREVFESIGEGDYRSHYDLGVAYKGMGLYQEAIEEFEIAAKDEEIRLKAYEMIGSCMLERNKIDDAIRILNEGLKINGHPKAEYFGLYFLLGNCYEKKQDFKNALRAYVNAYNIDKSVAELTKKITTLKEKVTELLKKKQVSAAPPKSRVQAKKSKITYL</sequence>
<dbReference type="Pfam" id="PF13432">
    <property type="entry name" value="TPR_16"/>
    <property type="match status" value="1"/>
</dbReference>
<proteinExistence type="predicted"/>
<dbReference type="Gene3D" id="1.25.40.10">
    <property type="entry name" value="Tetratricopeptide repeat domain"/>
    <property type="match status" value="3"/>
</dbReference>
<dbReference type="InterPro" id="IPR019734">
    <property type="entry name" value="TPR_rpt"/>
</dbReference>
<evidence type="ECO:0000313" key="6">
    <source>
        <dbReference type="Proteomes" id="UP000191663"/>
    </source>
</evidence>
<dbReference type="Pfam" id="PF13181">
    <property type="entry name" value="TPR_8"/>
    <property type="match status" value="3"/>
</dbReference>
<gene>
    <name evidence="5" type="ORF">BXT86_00750</name>
</gene>
<keyword evidence="1" id="KW-0677">Repeat</keyword>
<evidence type="ECO:0008006" key="7">
    <source>
        <dbReference type="Google" id="ProtNLM"/>
    </source>
</evidence>
<evidence type="ECO:0000313" key="5">
    <source>
        <dbReference type="EMBL" id="OPX18522.1"/>
    </source>
</evidence>
<dbReference type="InterPro" id="IPR011990">
    <property type="entry name" value="TPR-like_helical_dom_sf"/>
</dbReference>
<protein>
    <recommendedName>
        <fullName evidence="7">Tetratricopeptide repeat protein</fullName>
    </recommendedName>
</protein>
<keyword evidence="2 3" id="KW-0802">TPR repeat</keyword>
<dbReference type="AlphaFoldDB" id="A0A1V4QH09"/>
<dbReference type="PANTHER" id="PTHR44943:SF4">
    <property type="entry name" value="TPR REPEAT-CONTAINING PROTEIN MJ0798"/>
    <property type="match status" value="1"/>
</dbReference>
<organism evidence="5 6">
    <name type="scientific">candidate division WOR-3 bacterium 4484_100</name>
    <dbReference type="NCBI Taxonomy" id="1936077"/>
    <lineage>
        <taxon>Bacteria</taxon>
        <taxon>Bacteria division WOR-3</taxon>
    </lineage>
</organism>
<feature type="region of interest" description="Disordered" evidence="4">
    <location>
        <begin position="256"/>
        <end position="276"/>
    </location>
</feature>
<evidence type="ECO:0000256" key="4">
    <source>
        <dbReference type="SAM" id="MobiDB-lite"/>
    </source>
</evidence>
<comment type="caution">
    <text evidence="5">The sequence shown here is derived from an EMBL/GenBank/DDBJ whole genome shotgun (WGS) entry which is preliminary data.</text>
</comment>
<feature type="repeat" description="TPR" evidence="3">
    <location>
        <begin position="288"/>
        <end position="321"/>
    </location>
</feature>
<dbReference type="Proteomes" id="UP000191663">
    <property type="component" value="Unassembled WGS sequence"/>
</dbReference>
<feature type="region of interest" description="Disordered" evidence="4">
    <location>
        <begin position="196"/>
        <end position="233"/>
    </location>
</feature>
<evidence type="ECO:0000256" key="3">
    <source>
        <dbReference type="PROSITE-ProRule" id="PRU00339"/>
    </source>
</evidence>
<dbReference type="SMART" id="SM00028">
    <property type="entry name" value="TPR"/>
    <property type="match status" value="8"/>
</dbReference>